<dbReference type="Pfam" id="PF24883">
    <property type="entry name" value="NPHP3_N"/>
    <property type="match status" value="1"/>
</dbReference>
<dbReference type="InterPro" id="IPR002110">
    <property type="entry name" value="Ankyrin_rpt"/>
</dbReference>
<accession>A0A8H3FKG0</accession>
<feature type="domain" description="Nephrocystin 3-like N-terminal" evidence="3">
    <location>
        <begin position="264"/>
        <end position="414"/>
    </location>
</feature>
<dbReference type="SMART" id="SM00248">
    <property type="entry name" value="ANK"/>
    <property type="match status" value="5"/>
</dbReference>
<evidence type="ECO:0000313" key="4">
    <source>
        <dbReference type="EMBL" id="CAF9926208.1"/>
    </source>
</evidence>
<reference evidence="4" key="1">
    <citation type="submission" date="2021-03" db="EMBL/GenBank/DDBJ databases">
        <authorList>
            <person name="Tagirdzhanova G."/>
        </authorList>
    </citation>
    <scope>NUCLEOTIDE SEQUENCE</scope>
</reference>
<evidence type="ECO:0008006" key="6">
    <source>
        <dbReference type="Google" id="ProtNLM"/>
    </source>
</evidence>
<dbReference type="InterPro" id="IPR027417">
    <property type="entry name" value="P-loop_NTPase"/>
</dbReference>
<dbReference type="AlphaFoldDB" id="A0A8H3FKG0"/>
<dbReference type="InterPro" id="IPR056884">
    <property type="entry name" value="NPHP3-like_N"/>
</dbReference>
<comment type="caution">
    <text evidence="4">The sequence shown here is derived from an EMBL/GenBank/DDBJ whole genome shotgun (WGS) entry which is preliminary data.</text>
</comment>
<sequence length="965" mass="109450">MSKALARAAPLKAELRLAQAISEFEIKLSTQQKTEIQKHSRAPDMDDIMRLTAEIDRASSAKATERRRCYGPRVTSFLEGLHQFAGVLDIAVGGSIQNRAASGALTKYSPYIEKLSKLLMEVSRTTPLFKEIGRLYLRSKRIQDSLFEYYIIVVRLCQELYSLSQTNTMGQLWTAFSEESYQKQLEQWSQAIQTEVYLETVKLAKEESKKSIAFRSSSQKHMALQRQQQRRDLRQRILDACSQHNYRTIWKQTRKLGNTMLFAKATGYQNWISTASSCTLLYSGKLGSGKSVLLANIVDDLYLTDSISTVAYFFCRYDTADSLEPRTIIGCLARQVLQRLPDVDALEDKIEESSFPNELDLDELLQFIRMSVTKPVHFVLDGIDDLGSDQRCKLLDSIYDLQQEIPLLVCISARSPQDVFHGTKCSDTILYASIPQVNLDIEVYINNEIDYRLAGGTLLISDNELVQEVKEKLIDKSQGMFLWVYLQIINLSSMASDFEVRECLSDLPDGIAETYNRLLQDGNHIRSQHRLHLLELILVAYQPLRTEELREALSVEPGVVQYSPAKLLNSIDGIIRSCKGLVMVDEEETTVRLVHFSARQFLTSHTYKEKIKETLAQSRMSEIILTYLNYSVFESQLTLRKPQTISSSAIPAALLIKAIPAASKIVRISQNSRLDRTLANAGKTVKISNSFKGYALNYWDKHLTMADVTDCCLEMLDAALSTRRIDPRTKDDQLTPLQLAVIKKSLSIVGLLLKHNAAEDDKMSALSLAAAANHSEIIEMLLKEVQEYGVPFRMAIDQEDRNLMMILLRQCTRDDLNCSYSMLGGRTPLMYAIWRRSYSTIRLLLANPKIDPSWSKPGHLSPFFMAIDAADLVILELLADVVPIDQDRKPFSGPPTHCYPLVYLVRRGYAEKMKVVLDFDPTIVNESAPPDFQARLMKTPYDYANSDKSRELLAQYGGKSWKDLH</sequence>
<organism evidence="4 5">
    <name type="scientific">Gomphillus americanus</name>
    <dbReference type="NCBI Taxonomy" id="1940652"/>
    <lineage>
        <taxon>Eukaryota</taxon>
        <taxon>Fungi</taxon>
        <taxon>Dikarya</taxon>
        <taxon>Ascomycota</taxon>
        <taxon>Pezizomycotina</taxon>
        <taxon>Lecanoromycetes</taxon>
        <taxon>OSLEUM clade</taxon>
        <taxon>Ostropomycetidae</taxon>
        <taxon>Ostropales</taxon>
        <taxon>Graphidaceae</taxon>
        <taxon>Gomphilloideae</taxon>
        <taxon>Gomphillus</taxon>
    </lineage>
</organism>
<dbReference type="SUPFAM" id="SSF52540">
    <property type="entry name" value="P-loop containing nucleoside triphosphate hydrolases"/>
    <property type="match status" value="1"/>
</dbReference>
<dbReference type="Pfam" id="PF12796">
    <property type="entry name" value="Ank_2"/>
    <property type="match status" value="1"/>
</dbReference>
<evidence type="ECO:0000256" key="1">
    <source>
        <dbReference type="ARBA" id="ARBA00022737"/>
    </source>
</evidence>
<dbReference type="Proteomes" id="UP000664169">
    <property type="component" value="Unassembled WGS sequence"/>
</dbReference>
<dbReference type="Gene3D" id="3.40.50.300">
    <property type="entry name" value="P-loop containing nucleotide triphosphate hydrolases"/>
    <property type="match status" value="1"/>
</dbReference>
<keyword evidence="1" id="KW-0677">Repeat</keyword>
<evidence type="ECO:0000259" key="3">
    <source>
        <dbReference type="Pfam" id="PF24883"/>
    </source>
</evidence>
<dbReference type="InterPro" id="IPR036770">
    <property type="entry name" value="Ankyrin_rpt-contain_sf"/>
</dbReference>
<evidence type="ECO:0000313" key="5">
    <source>
        <dbReference type="Proteomes" id="UP000664169"/>
    </source>
</evidence>
<dbReference type="PANTHER" id="PTHR10039:SF10">
    <property type="entry name" value="NACHT DOMAIN-CONTAINING PROTEIN"/>
    <property type="match status" value="1"/>
</dbReference>
<dbReference type="InterPro" id="IPR054471">
    <property type="entry name" value="GPIID_WHD"/>
</dbReference>
<evidence type="ECO:0000259" key="2">
    <source>
        <dbReference type="Pfam" id="PF22939"/>
    </source>
</evidence>
<keyword evidence="5" id="KW-1185">Reference proteome</keyword>
<dbReference type="SUPFAM" id="SSF48403">
    <property type="entry name" value="Ankyrin repeat"/>
    <property type="match status" value="1"/>
</dbReference>
<protein>
    <recommendedName>
        <fullName evidence="6">NACHT domain-containing protein</fullName>
    </recommendedName>
</protein>
<dbReference type="OrthoDB" id="7464126at2759"/>
<dbReference type="PANTHER" id="PTHR10039">
    <property type="entry name" value="AMELOGENIN"/>
    <property type="match status" value="1"/>
</dbReference>
<name>A0A8H3FKG0_9LECA</name>
<dbReference type="Gene3D" id="1.25.40.20">
    <property type="entry name" value="Ankyrin repeat-containing domain"/>
    <property type="match status" value="2"/>
</dbReference>
<proteinExistence type="predicted"/>
<dbReference type="EMBL" id="CAJPDQ010000025">
    <property type="protein sequence ID" value="CAF9926208.1"/>
    <property type="molecule type" value="Genomic_DNA"/>
</dbReference>
<gene>
    <name evidence="4" type="ORF">GOMPHAMPRED_004073</name>
</gene>
<dbReference type="Pfam" id="PF22939">
    <property type="entry name" value="WHD_GPIID"/>
    <property type="match status" value="1"/>
</dbReference>
<feature type="domain" description="GPI inositol-deacylase winged helix" evidence="2">
    <location>
        <begin position="533"/>
        <end position="606"/>
    </location>
</feature>